<name>A0AAV8YLN9_9CUCU</name>
<comment type="caution">
    <text evidence="1">The sequence shown here is derived from an EMBL/GenBank/DDBJ whole genome shotgun (WGS) entry which is preliminary data.</text>
</comment>
<evidence type="ECO:0000313" key="2">
    <source>
        <dbReference type="Proteomes" id="UP001162162"/>
    </source>
</evidence>
<sequence>MCGARSPDLNPLDYFLWGHLKRWVYVDRPGDIGDLRARIRTEMTLISPETIGNVQRAFVKRLAHWQTGNGGHSEHLLGPYTSGNDCAIIADIHTKSSNM</sequence>
<dbReference type="EMBL" id="JAPWTK010000072">
    <property type="protein sequence ID" value="KAJ8952169.1"/>
    <property type="molecule type" value="Genomic_DNA"/>
</dbReference>
<evidence type="ECO:0000313" key="1">
    <source>
        <dbReference type="EMBL" id="KAJ8952169.1"/>
    </source>
</evidence>
<reference evidence="1" key="1">
    <citation type="journal article" date="2023" name="Insect Mol. Biol.">
        <title>Genome sequencing provides insights into the evolution of gene families encoding plant cell wall-degrading enzymes in longhorned beetles.</title>
        <authorList>
            <person name="Shin N.R."/>
            <person name="Okamura Y."/>
            <person name="Kirsch R."/>
            <person name="Pauchet Y."/>
        </authorList>
    </citation>
    <scope>NUCLEOTIDE SEQUENCE</scope>
    <source>
        <strain evidence="1">AMC_N1</strain>
    </source>
</reference>
<dbReference type="Proteomes" id="UP001162162">
    <property type="component" value="Unassembled WGS sequence"/>
</dbReference>
<accession>A0AAV8YLN9</accession>
<organism evidence="1 2">
    <name type="scientific">Aromia moschata</name>
    <dbReference type="NCBI Taxonomy" id="1265417"/>
    <lineage>
        <taxon>Eukaryota</taxon>
        <taxon>Metazoa</taxon>
        <taxon>Ecdysozoa</taxon>
        <taxon>Arthropoda</taxon>
        <taxon>Hexapoda</taxon>
        <taxon>Insecta</taxon>
        <taxon>Pterygota</taxon>
        <taxon>Neoptera</taxon>
        <taxon>Endopterygota</taxon>
        <taxon>Coleoptera</taxon>
        <taxon>Polyphaga</taxon>
        <taxon>Cucujiformia</taxon>
        <taxon>Chrysomeloidea</taxon>
        <taxon>Cerambycidae</taxon>
        <taxon>Cerambycinae</taxon>
        <taxon>Callichromatini</taxon>
        <taxon>Aromia</taxon>
    </lineage>
</organism>
<dbReference type="GO" id="GO:0003676">
    <property type="term" value="F:nucleic acid binding"/>
    <property type="evidence" value="ECO:0007669"/>
    <property type="project" value="InterPro"/>
</dbReference>
<proteinExistence type="predicted"/>
<dbReference type="PANTHER" id="PTHR47326">
    <property type="entry name" value="TRANSPOSABLE ELEMENT TC3 TRANSPOSASE-LIKE PROTEIN"/>
    <property type="match status" value="1"/>
</dbReference>
<protein>
    <submittedName>
        <fullName evidence="1">Uncharacterized protein</fullName>
    </submittedName>
</protein>
<dbReference type="Gene3D" id="3.30.420.10">
    <property type="entry name" value="Ribonuclease H-like superfamily/Ribonuclease H"/>
    <property type="match status" value="1"/>
</dbReference>
<dbReference type="AlphaFoldDB" id="A0AAV8YLN9"/>
<dbReference type="PANTHER" id="PTHR47326:SF1">
    <property type="entry name" value="HTH PSQ-TYPE DOMAIN-CONTAINING PROTEIN"/>
    <property type="match status" value="1"/>
</dbReference>
<dbReference type="InterPro" id="IPR036397">
    <property type="entry name" value="RNaseH_sf"/>
</dbReference>
<keyword evidence="2" id="KW-1185">Reference proteome</keyword>
<gene>
    <name evidence="1" type="ORF">NQ318_022619</name>
</gene>